<evidence type="ECO:0000313" key="3">
    <source>
        <dbReference type="EMBL" id="RNL20814.1"/>
    </source>
</evidence>
<keyword evidence="1" id="KW-0175">Coiled coil</keyword>
<dbReference type="InterPro" id="IPR006528">
    <property type="entry name" value="Phage_head_morphogenesis_dom"/>
</dbReference>
<organism evidence="3 4">
    <name type="scientific">Slackia faecicanis</name>
    <dbReference type="NCBI Taxonomy" id="255723"/>
    <lineage>
        <taxon>Bacteria</taxon>
        <taxon>Bacillati</taxon>
        <taxon>Actinomycetota</taxon>
        <taxon>Coriobacteriia</taxon>
        <taxon>Eggerthellales</taxon>
        <taxon>Eggerthellaceae</taxon>
        <taxon>Slackia</taxon>
    </lineage>
</organism>
<dbReference type="EMBL" id="QICB01000002">
    <property type="protein sequence ID" value="RNL20814.1"/>
    <property type="molecule type" value="Genomic_DNA"/>
</dbReference>
<name>A0A3N0AGE0_9ACTN</name>
<proteinExistence type="predicted"/>
<keyword evidence="4" id="KW-1185">Reference proteome</keyword>
<reference evidence="4" key="1">
    <citation type="submission" date="2018-05" db="EMBL/GenBank/DDBJ databases">
        <title>Genome Sequencing of selected type strains of the family Eggerthellaceae.</title>
        <authorList>
            <person name="Danylec N."/>
            <person name="Stoll D.A."/>
            <person name="Doetsch A."/>
            <person name="Huch M."/>
        </authorList>
    </citation>
    <scope>NUCLEOTIDE SEQUENCE [LARGE SCALE GENOMIC DNA]</scope>
    <source>
        <strain evidence="4">DSM 17537</strain>
    </source>
</reference>
<feature type="domain" description="Phage head morphogenesis" evidence="2">
    <location>
        <begin position="192"/>
        <end position="297"/>
    </location>
</feature>
<dbReference type="OrthoDB" id="9765386at2"/>
<dbReference type="Pfam" id="PF04233">
    <property type="entry name" value="Phage_Mu_F"/>
    <property type="match status" value="1"/>
</dbReference>
<dbReference type="Proteomes" id="UP000267368">
    <property type="component" value="Unassembled WGS sequence"/>
</dbReference>
<sequence>MPSSPASGYWSRRQRALLEQLERDEARLNARLAEVYEREAARLERDIAAYYAEYGEGAVIEYRTLLQSLSDADRRLLMERMDDFAAKHPQWAHLLPVRETVYMLDRLEAMQTAIRIQQLEVGAIEQQELDAHFREQARRAANLAVEALGFGSDFYAINAPVVSDTVGAAWAKGESYSERIWANREKLAAYLNDDFAKAVARGDGFKRIAADLCERFVGVSVRDARRLAFTEGTFLLNEAQRKVFAADFDECRIVCADSRACPVCKALEDKQESDPIRLDEAVPGVNFPPLHPWCRCSHVPAVADWDEWIDGYVARHGGDAVTPPIAKAAKGGGL</sequence>
<gene>
    <name evidence="3" type="ORF">DMP07_04350</name>
</gene>
<feature type="coiled-coil region" evidence="1">
    <location>
        <begin position="11"/>
        <end position="53"/>
    </location>
</feature>
<comment type="caution">
    <text evidence="3">The sequence shown here is derived from an EMBL/GenBank/DDBJ whole genome shotgun (WGS) entry which is preliminary data.</text>
</comment>
<dbReference type="NCBIfam" id="TIGR01641">
    <property type="entry name" value="phageSPP1_gp7"/>
    <property type="match status" value="1"/>
</dbReference>
<dbReference type="AlphaFoldDB" id="A0A3N0AGE0"/>
<accession>A0A3N0AGE0</accession>
<protein>
    <recommendedName>
        <fullName evidence="2">Phage head morphogenesis domain-containing protein</fullName>
    </recommendedName>
</protein>
<evidence type="ECO:0000259" key="2">
    <source>
        <dbReference type="Pfam" id="PF04233"/>
    </source>
</evidence>
<evidence type="ECO:0000256" key="1">
    <source>
        <dbReference type="SAM" id="Coils"/>
    </source>
</evidence>
<dbReference type="RefSeq" id="WP_123197913.1">
    <property type="nucleotide sequence ID" value="NZ_QICB01000002.1"/>
</dbReference>
<evidence type="ECO:0000313" key="4">
    <source>
        <dbReference type="Proteomes" id="UP000267368"/>
    </source>
</evidence>